<dbReference type="Proteomes" id="UP000256491">
    <property type="component" value="Unassembled WGS sequence"/>
</dbReference>
<evidence type="ECO:0000313" key="2">
    <source>
        <dbReference type="EMBL" id="REC69227.1"/>
    </source>
</evidence>
<keyword evidence="3" id="KW-1185">Reference proteome</keyword>
<dbReference type="RefSeq" id="WP_115921112.1">
    <property type="nucleotide sequence ID" value="NZ_BJYH01000093.1"/>
</dbReference>
<accession>A0ABX9IDR2</accession>
<feature type="domain" description="Immunity protein Imm33" evidence="1">
    <location>
        <begin position="12"/>
        <end position="87"/>
    </location>
</feature>
<dbReference type="Pfam" id="PF09951">
    <property type="entry name" value="Imm33"/>
    <property type="match status" value="1"/>
</dbReference>
<gene>
    <name evidence="2" type="ORF">DRF57_23205</name>
</gene>
<dbReference type="EMBL" id="QNUF01000058">
    <property type="protein sequence ID" value="REC69227.1"/>
    <property type="molecule type" value="Genomic_DNA"/>
</dbReference>
<evidence type="ECO:0000259" key="1">
    <source>
        <dbReference type="Pfam" id="PF09951"/>
    </source>
</evidence>
<name>A0ABX9IDR2_9FLAO</name>
<organism evidence="2 3">
    <name type="scientific">Chryseobacterium rhizosphaerae</name>
    <dbReference type="NCBI Taxonomy" id="395937"/>
    <lineage>
        <taxon>Bacteria</taxon>
        <taxon>Pseudomonadati</taxon>
        <taxon>Bacteroidota</taxon>
        <taxon>Flavobacteriia</taxon>
        <taxon>Flavobacteriales</taxon>
        <taxon>Weeksellaceae</taxon>
        <taxon>Chryseobacterium group</taxon>
        <taxon>Chryseobacterium</taxon>
    </lineage>
</organism>
<protein>
    <recommendedName>
        <fullName evidence="1">Immunity protein Imm33 domain-containing protein</fullName>
    </recommendedName>
</protein>
<comment type="caution">
    <text evidence="2">The sequence shown here is derived from an EMBL/GenBank/DDBJ whole genome shotgun (WGS) entry which is preliminary data.</text>
</comment>
<reference evidence="2 3" key="1">
    <citation type="journal article" date="2010" name="Syst. Appl. Microbiol.">
        <title>Four new species of Chryseobacterium from the rhizosphere of coastal sand dune plants, Chryseobacterium elymi sp. nov., Chryseobacterium hagamense sp. nov., Chryseobacterium lathyri sp. nov. and Chryseobacterium rhizosphaerae sp. nov.</title>
        <authorList>
            <person name="Cho S.H."/>
            <person name="Lee K.S."/>
            <person name="Shin D.S."/>
            <person name="Han J.H."/>
            <person name="Park K.S."/>
            <person name="Lee C.H."/>
            <person name="Park K.H."/>
            <person name="Kim S.B."/>
        </authorList>
    </citation>
    <scope>NUCLEOTIDE SEQUENCE [LARGE SCALE GENOMIC DNA]</scope>
    <source>
        <strain evidence="2 3">KCTC 22548</strain>
    </source>
</reference>
<evidence type="ECO:0000313" key="3">
    <source>
        <dbReference type="Proteomes" id="UP000256491"/>
    </source>
</evidence>
<sequence>MKTFKEDLNTAVITTKFVLEGKSPILYVFHYEDDGSWQFSGEETNLEDKDFRIVSLEEIISIDKTILDVADLPLGAEAHRENTDTPWRR</sequence>
<proteinExistence type="predicted"/>
<dbReference type="InterPro" id="IPR018689">
    <property type="entry name" value="Imm33_dom"/>
</dbReference>